<gene>
    <name evidence="1" type="ORF">D9758_012558</name>
</gene>
<dbReference type="AlphaFoldDB" id="A0A8H5CHU9"/>
<evidence type="ECO:0000313" key="2">
    <source>
        <dbReference type="Proteomes" id="UP000559256"/>
    </source>
</evidence>
<dbReference type="Proteomes" id="UP000559256">
    <property type="component" value="Unassembled WGS sequence"/>
</dbReference>
<proteinExistence type="predicted"/>
<dbReference type="EMBL" id="JAACJM010000162">
    <property type="protein sequence ID" value="KAF5341544.1"/>
    <property type="molecule type" value="Genomic_DNA"/>
</dbReference>
<accession>A0A8H5CHU9</accession>
<dbReference type="OrthoDB" id="2562444at2759"/>
<name>A0A8H5CHU9_9AGAR</name>
<evidence type="ECO:0000313" key="1">
    <source>
        <dbReference type="EMBL" id="KAF5341544.1"/>
    </source>
</evidence>
<keyword evidence="2" id="KW-1185">Reference proteome</keyword>
<reference evidence="1 2" key="1">
    <citation type="journal article" date="2020" name="ISME J.">
        <title>Uncovering the hidden diversity of litter-decomposition mechanisms in mushroom-forming fungi.</title>
        <authorList>
            <person name="Floudas D."/>
            <person name="Bentzer J."/>
            <person name="Ahren D."/>
            <person name="Johansson T."/>
            <person name="Persson P."/>
            <person name="Tunlid A."/>
        </authorList>
    </citation>
    <scope>NUCLEOTIDE SEQUENCE [LARGE SCALE GENOMIC DNA]</scope>
    <source>
        <strain evidence="1 2">CBS 291.85</strain>
    </source>
</reference>
<comment type="caution">
    <text evidence="1">The sequence shown here is derived from an EMBL/GenBank/DDBJ whole genome shotgun (WGS) entry which is preliminary data.</text>
</comment>
<organism evidence="1 2">
    <name type="scientific">Tetrapyrgos nigripes</name>
    <dbReference type="NCBI Taxonomy" id="182062"/>
    <lineage>
        <taxon>Eukaryota</taxon>
        <taxon>Fungi</taxon>
        <taxon>Dikarya</taxon>
        <taxon>Basidiomycota</taxon>
        <taxon>Agaricomycotina</taxon>
        <taxon>Agaricomycetes</taxon>
        <taxon>Agaricomycetidae</taxon>
        <taxon>Agaricales</taxon>
        <taxon>Marasmiineae</taxon>
        <taxon>Marasmiaceae</taxon>
        <taxon>Tetrapyrgos</taxon>
    </lineage>
</organism>
<protein>
    <submittedName>
        <fullName evidence="1">Uncharacterized protein</fullName>
    </submittedName>
</protein>
<sequence>MFQNDDYDKTFECPACHTQVWTSLHDPKQFSLLSDEFPCDANYYDTLPPWKRIHQQLSDWAILLSISQLDADLDSTTRRHGVSNRALRIWTSQTYGRYIHSKMTDSPEGVVDCLFVEWRMAWMINTSDHSDAGSMLRMLSDALGLKGAPRLLAVLGKHFADQRHWVVHKFRTVIVSYWSQILLYITAVTAD</sequence>